<evidence type="ECO:0000256" key="2">
    <source>
        <dbReference type="ARBA" id="ARBA00022475"/>
    </source>
</evidence>
<dbReference type="PANTHER" id="PTHR21137">
    <property type="entry name" value="ODORANT RECEPTOR"/>
    <property type="match status" value="1"/>
</dbReference>
<organism evidence="10 11">
    <name type="scientific">Ranatra chinensis</name>
    <dbReference type="NCBI Taxonomy" id="642074"/>
    <lineage>
        <taxon>Eukaryota</taxon>
        <taxon>Metazoa</taxon>
        <taxon>Ecdysozoa</taxon>
        <taxon>Arthropoda</taxon>
        <taxon>Hexapoda</taxon>
        <taxon>Insecta</taxon>
        <taxon>Pterygota</taxon>
        <taxon>Neoptera</taxon>
        <taxon>Paraneoptera</taxon>
        <taxon>Hemiptera</taxon>
        <taxon>Heteroptera</taxon>
        <taxon>Panheteroptera</taxon>
        <taxon>Nepomorpha</taxon>
        <taxon>Nepidae</taxon>
        <taxon>Ranatrinae</taxon>
        <taxon>Ranatra</taxon>
    </lineage>
</organism>
<keyword evidence="3" id="KW-0716">Sensory transduction</keyword>
<dbReference type="Proteomes" id="UP001558652">
    <property type="component" value="Unassembled WGS sequence"/>
</dbReference>
<reference evidence="10 11" key="1">
    <citation type="submission" date="2024-07" db="EMBL/GenBank/DDBJ databases">
        <title>Chromosome-level genome assembly of the water stick insect Ranatra chinensis (Heteroptera: Nepidae).</title>
        <authorList>
            <person name="Liu X."/>
        </authorList>
    </citation>
    <scope>NUCLEOTIDE SEQUENCE [LARGE SCALE GENOMIC DNA]</scope>
    <source>
        <strain evidence="10">Cailab_2021Rc</strain>
        <tissue evidence="10">Muscle</tissue>
    </source>
</reference>
<proteinExistence type="predicted"/>
<name>A0ABD0Y846_9HEMI</name>
<sequence length="116" mass="13333">MASKRRYTFYQNKKQETTEIGMAFVSDDTYQKVKFVTIAVTEMVYIFGFCWFAEEIAEESTAVGFFAYGHDWTDMPPSCRQTIRLVMTRSNRPLRLTTLAGTDVSLDAYMAVSVHD</sequence>
<dbReference type="GO" id="GO:0007608">
    <property type="term" value="P:sensory perception of smell"/>
    <property type="evidence" value="ECO:0007669"/>
    <property type="project" value="UniProtKB-KW"/>
</dbReference>
<keyword evidence="4" id="KW-0812">Transmembrane</keyword>
<dbReference type="GO" id="GO:0005886">
    <property type="term" value="C:plasma membrane"/>
    <property type="evidence" value="ECO:0007669"/>
    <property type="project" value="UniProtKB-SubCell"/>
</dbReference>
<evidence type="ECO:0000256" key="9">
    <source>
        <dbReference type="ARBA" id="ARBA00023224"/>
    </source>
</evidence>
<evidence type="ECO:0000256" key="1">
    <source>
        <dbReference type="ARBA" id="ARBA00004651"/>
    </source>
</evidence>
<evidence type="ECO:0000313" key="11">
    <source>
        <dbReference type="Proteomes" id="UP001558652"/>
    </source>
</evidence>
<dbReference type="GO" id="GO:0007165">
    <property type="term" value="P:signal transduction"/>
    <property type="evidence" value="ECO:0007669"/>
    <property type="project" value="UniProtKB-KW"/>
</dbReference>
<evidence type="ECO:0000313" key="10">
    <source>
        <dbReference type="EMBL" id="KAL1123545.1"/>
    </source>
</evidence>
<keyword evidence="2" id="KW-1003">Cell membrane</keyword>
<evidence type="ECO:0000256" key="4">
    <source>
        <dbReference type="ARBA" id="ARBA00022692"/>
    </source>
</evidence>
<evidence type="ECO:0000256" key="8">
    <source>
        <dbReference type="ARBA" id="ARBA00023170"/>
    </source>
</evidence>
<protein>
    <submittedName>
        <fullName evidence="10">Uncharacterized protein</fullName>
    </submittedName>
</protein>
<comment type="caution">
    <text evidence="10">The sequence shown here is derived from an EMBL/GenBank/DDBJ whole genome shotgun (WGS) entry which is preliminary data.</text>
</comment>
<dbReference type="AlphaFoldDB" id="A0ABD0Y846"/>
<keyword evidence="6" id="KW-1133">Transmembrane helix</keyword>
<keyword evidence="8" id="KW-0675">Receptor</keyword>
<dbReference type="Pfam" id="PF02949">
    <property type="entry name" value="7tm_6"/>
    <property type="match status" value="1"/>
</dbReference>
<keyword evidence="7" id="KW-0472">Membrane</keyword>
<comment type="subcellular location">
    <subcellularLocation>
        <location evidence="1">Cell membrane</location>
        <topology evidence="1">Multi-pass membrane protein</topology>
    </subcellularLocation>
</comment>
<evidence type="ECO:0000256" key="5">
    <source>
        <dbReference type="ARBA" id="ARBA00022725"/>
    </source>
</evidence>
<dbReference type="PANTHER" id="PTHR21137:SF35">
    <property type="entry name" value="ODORANT RECEPTOR 19A-RELATED"/>
    <property type="match status" value="1"/>
</dbReference>
<dbReference type="EMBL" id="JBFDAA010000012">
    <property type="protein sequence ID" value="KAL1123545.1"/>
    <property type="molecule type" value="Genomic_DNA"/>
</dbReference>
<keyword evidence="9" id="KW-0807">Transducer</keyword>
<evidence type="ECO:0000256" key="7">
    <source>
        <dbReference type="ARBA" id="ARBA00023136"/>
    </source>
</evidence>
<dbReference type="InterPro" id="IPR004117">
    <property type="entry name" value="7tm6_olfct_rcpt"/>
</dbReference>
<keyword evidence="11" id="KW-1185">Reference proteome</keyword>
<evidence type="ECO:0000256" key="3">
    <source>
        <dbReference type="ARBA" id="ARBA00022606"/>
    </source>
</evidence>
<keyword evidence="5" id="KW-0552">Olfaction</keyword>
<accession>A0ABD0Y846</accession>
<evidence type="ECO:0000256" key="6">
    <source>
        <dbReference type="ARBA" id="ARBA00022989"/>
    </source>
</evidence>
<gene>
    <name evidence="10" type="ORF">AAG570_002622</name>
</gene>